<feature type="compositionally biased region" description="Low complexity" evidence="3">
    <location>
        <begin position="237"/>
        <end position="254"/>
    </location>
</feature>
<keyword evidence="2" id="KW-0539">Nucleus</keyword>
<comment type="caution">
    <text evidence="4">The sequence shown here is derived from an EMBL/GenBank/DDBJ whole genome shotgun (WGS) entry which is preliminary data.</text>
</comment>
<dbReference type="GO" id="GO:0005634">
    <property type="term" value="C:nucleus"/>
    <property type="evidence" value="ECO:0007669"/>
    <property type="project" value="UniProtKB-SubCell"/>
</dbReference>
<dbReference type="AlphaFoldDB" id="A0A0F4GAM5"/>
<evidence type="ECO:0000256" key="2">
    <source>
        <dbReference type="ARBA" id="ARBA00023242"/>
    </source>
</evidence>
<name>A0A0F4GAM5_9PEZI</name>
<evidence type="ECO:0000256" key="3">
    <source>
        <dbReference type="SAM" id="MobiDB-lite"/>
    </source>
</evidence>
<evidence type="ECO:0000256" key="1">
    <source>
        <dbReference type="ARBA" id="ARBA00004123"/>
    </source>
</evidence>
<gene>
    <name evidence="4" type="ORF">TI39_contig4197g00001</name>
</gene>
<dbReference type="InterPro" id="IPR001138">
    <property type="entry name" value="Zn2Cys6_DnaBD"/>
</dbReference>
<dbReference type="PANTHER" id="PTHR37534:SF49">
    <property type="entry name" value="LYSINE BIOSYNTHESIS REGULATORY PROTEIN LYS14"/>
    <property type="match status" value="1"/>
</dbReference>
<feature type="region of interest" description="Disordered" evidence="3">
    <location>
        <begin position="167"/>
        <end position="207"/>
    </location>
</feature>
<dbReference type="Proteomes" id="UP000033647">
    <property type="component" value="Unassembled WGS sequence"/>
</dbReference>
<dbReference type="STRING" id="1047168.A0A0F4GAM5"/>
<evidence type="ECO:0000313" key="5">
    <source>
        <dbReference type="Proteomes" id="UP000033647"/>
    </source>
</evidence>
<sequence>MPQNQQDQQPRRSASPTSLPLQSAGPGPARPLPSTLLSSLSSSSRQRQQSYNRWHLETNSRRSPREGLLSHHAVALPGFHIDPEPDAGRAVEERYGNPKDCCIMGDECAKLRVFNAQVKCDETHPRCGPCSRLNRECDWDHRWAFNDATPVTQGKYANIKISGNGVWDPSVQGSSHPPASRRPDDLPEFTALTTDEDRERKAEARRPGTFSVVATPESFYDLPEYACVSPSNRPRGTRGSSRGALSGSRSGFGRAQTFPDPNTVLLNRFEETLPTSLSPSIAAEESRSGSVPDILQQLSLTTPPPHASTVTSAPPTPVIGPDDHLLNHFRNYIAPRLTQPQLDTPFPTRPTDIFEAESVRFRPLYHAICAIAGLNLAYNGRASMEDSMQHYHRALAVQSTATGTPQDLLSDGVFFRHFLLFVYDICIPMQTSSSSGELSGADMWAEHLSHLRLLALQRFHRNNASEPHAHLIWTICELDMYACLLGCGECDFVQTVLSHGMLPPIERQIPPLSIPGESHTTPFVPSEVHIFPAVLRLNEGIVLRTAKIAQTAQIIRAEASEFENLPMPPQIYARWRATADGLNANLQACWEGANPKGLLNDRDLPQRLRFVLENATLLYHTATLYLLTTLHPSQPAPPAVLVSQHVTSILNLAQAQVTQMRSATSPLSTQPQVFALLVAAFAAPPEQVSTRRRCAEIMERLERGGIGIGASRVRRVVSTMGDWRADEHTGQGWGLVGLLRRTGIAVVNCGV</sequence>
<dbReference type="GO" id="GO:0008270">
    <property type="term" value="F:zinc ion binding"/>
    <property type="evidence" value="ECO:0007669"/>
    <property type="project" value="InterPro"/>
</dbReference>
<feature type="compositionally biased region" description="Low complexity" evidence="3">
    <location>
        <begin position="32"/>
        <end position="50"/>
    </location>
</feature>
<evidence type="ECO:0008006" key="6">
    <source>
        <dbReference type="Google" id="ProtNLM"/>
    </source>
</evidence>
<dbReference type="GO" id="GO:0000976">
    <property type="term" value="F:transcription cis-regulatory region binding"/>
    <property type="evidence" value="ECO:0007669"/>
    <property type="project" value="TreeGrafter"/>
</dbReference>
<reference evidence="4 5" key="1">
    <citation type="submission" date="2015-03" db="EMBL/GenBank/DDBJ databases">
        <title>RNA-seq based gene annotation and comparative genomics of four Zymoseptoria species reveal species-specific pathogenicity related genes and transposable element activity.</title>
        <authorList>
            <person name="Grandaubert J."/>
            <person name="Bhattacharyya A."/>
            <person name="Stukenbrock E.H."/>
        </authorList>
    </citation>
    <scope>NUCLEOTIDE SEQUENCE [LARGE SCALE GENOMIC DNA]</scope>
    <source>
        <strain evidence="4 5">Zb18110</strain>
    </source>
</reference>
<feature type="compositionally biased region" description="Basic and acidic residues" evidence="3">
    <location>
        <begin position="195"/>
        <end position="206"/>
    </location>
</feature>
<dbReference type="EMBL" id="LAFY01004156">
    <property type="protein sequence ID" value="KJX94409.1"/>
    <property type="molecule type" value="Genomic_DNA"/>
</dbReference>
<accession>A0A0F4GAM5</accession>
<dbReference type="GO" id="GO:0045944">
    <property type="term" value="P:positive regulation of transcription by RNA polymerase II"/>
    <property type="evidence" value="ECO:0007669"/>
    <property type="project" value="TreeGrafter"/>
</dbReference>
<dbReference type="CDD" id="cd00067">
    <property type="entry name" value="GAL4"/>
    <property type="match status" value="1"/>
</dbReference>
<evidence type="ECO:0000313" key="4">
    <source>
        <dbReference type="EMBL" id="KJX94409.1"/>
    </source>
</evidence>
<dbReference type="InterPro" id="IPR021858">
    <property type="entry name" value="Fun_TF"/>
</dbReference>
<dbReference type="OrthoDB" id="3598904at2759"/>
<feature type="compositionally biased region" description="Basic and acidic residues" evidence="3">
    <location>
        <begin position="54"/>
        <end position="65"/>
    </location>
</feature>
<dbReference type="PANTHER" id="PTHR37534">
    <property type="entry name" value="TRANSCRIPTIONAL ACTIVATOR PROTEIN UGA3"/>
    <property type="match status" value="1"/>
</dbReference>
<keyword evidence="5" id="KW-1185">Reference proteome</keyword>
<feature type="compositionally biased region" description="Polar residues" evidence="3">
    <location>
        <begin position="1"/>
        <end position="21"/>
    </location>
</feature>
<protein>
    <recommendedName>
        <fullName evidence="6">Zn(2)-C6 fungal-type domain-containing protein</fullName>
    </recommendedName>
</protein>
<proteinExistence type="predicted"/>
<organism evidence="4 5">
    <name type="scientific">Zymoseptoria brevis</name>
    <dbReference type="NCBI Taxonomy" id="1047168"/>
    <lineage>
        <taxon>Eukaryota</taxon>
        <taxon>Fungi</taxon>
        <taxon>Dikarya</taxon>
        <taxon>Ascomycota</taxon>
        <taxon>Pezizomycotina</taxon>
        <taxon>Dothideomycetes</taxon>
        <taxon>Dothideomycetidae</taxon>
        <taxon>Mycosphaerellales</taxon>
        <taxon>Mycosphaerellaceae</taxon>
        <taxon>Zymoseptoria</taxon>
    </lineage>
</organism>
<comment type="subcellular location">
    <subcellularLocation>
        <location evidence="1">Nucleus</location>
    </subcellularLocation>
</comment>
<dbReference type="GO" id="GO:0000981">
    <property type="term" value="F:DNA-binding transcription factor activity, RNA polymerase II-specific"/>
    <property type="evidence" value="ECO:0007669"/>
    <property type="project" value="InterPro"/>
</dbReference>
<feature type="region of interest" description="Disordered" evidence="3">
    <location>
        <begin position="230"/>
        <end position="259"/>
    </location>
</feature>
<dbReference type="Pfam" id="PF11951">
    <property type="entry name" value="Fungal_trans_2"/>
    <property type="match status" value="1"/>
</dbReference>
<feature type="region of interest" description="Disordered" evidence="3">
    <location>
        <begin position="1"/>
        <end position="65"/>
    </location>
</feature>